<evidence type="ECO:0000313" key="3">
    <source>
        <dbReference type="Proteomes" id="UP001180724"/>
    </source>
</evidence>
<dbReference type="Proteomes" id="UP001180724">
    <property type="component" value="Unassembled WGS sequence"/>
</dbReference>
<proteinExistence type="predicted"/>
<evidence type="ECO:0000256" key="1">
    <source>
        <dbReference type="SAM" id="MobiDB-lite"/>
    </source>
</evidence>
<keyword evidence="3" id="KW-1185">Reference proteome</keyword>
<reference evidence="2" key="1">
    <citation type="submission" date="2024-05" db="EMBL/GenBank/DDBJ databases">
        <title>30 novel species of actinomycetes from the DSMZ collection.</title>
        <authorList>
            <person name="Nouioui I."/>
        </authorList>
    </citation>
    <scope>NUCLEOTIDE SEQUENCE</scope>
    <source>
        <strain evidence="2">DSM 40712</strain>
    </source>
</reference>
<protein>
    <submittedName>
        <fullName evidence="2">Uncharacterized protein</fullName>
    </submittedName>
</protein>
<sequence>MALCRECSTPIPCHCHLTPPVETRPGVYLATEPHARQPHHDQPIINCPHREART</sequence>
<dbReference type="RefSeq" id="WP_311570447.1">
    <property type="nucleotide sequence ID" value="NZ_JAVRFH010000001.1"/>
</dbReference>
<dbReference type="EMBL" id="JAVRFH010000001">
    <property type="protein sequence ID" value="MDT0608858.1"/>
    <property type="molecule type" value="Genomic_DNA"/>
</dbReference>
<gene>
    <name evidence="2" type="ORF">RM812_01150</name>
</gene>
<comment type="caution">
    <text evidence="2">The sequence shown here is derived from an EMBL/GenBank/DDBJ whole genome shotgun (WGS) entry which is preliminary data.</text>
</comment>
<organism evidence="2 3">
    <name type="scientific">Streptomyces lancefieldiae</name>
    <dbReference type="NCBI Taxonomy" id="3075520"/>
    <lineage>
        <taxon>Bacteria</taxon>
        <taxon>Bacillati</taxon>
        <taxon>Actinomycetota</taxon>
        <taxon>Actinomycetes</taxon>
        <taxon>Kitasatosporales</taxon>
        <taxon>Streptomycetaceae</taxon>
        <taxon>Streptomyces</taxon>
    </lineage>
</organism>
<name>A0ABU3AFA3_9ACTN</name>
<feature type="region of interest" description="Disordered" evidence="1">
    <location>
        <begin position="33"/>
        <end position="54"/>
    </location>
</feature>
<accession>A0ABU3AFA3</accession>
<evidence type="ECO:0000313" key="2">
    <source>
        <dbReference type="EMBL" id="MDT0608858.1"/>
    </source>
</evidence>